<keyword evidence="1" id="KW-0472">Membrane</keyword>
<keyword evidence="1" id="KW-1133">Transmembrane helix</keyword>
<dbReference type="EMBL" id="QBKI01000008">
    <property type="protein sequence ID" value="PTX15243.1"/>
    <property type="molecule type" value="Genomic_DNA"/>
</dbReference>
<proteinExistence type="predicted"/>
<keyword evidence="3" id="KW-1185">Reference proteome</keyword>
<evidence type="ECO:0000313" key="3">
    <source>
        <dbReference type="Proteomes" id="UP000244225"/>
    </source>
</evidence>
<evidence type="ECO:0000313" key="2">
    <source>
        <dbReference type="EMBL" id="PTX15243.1"/>
    </source>
</evidence>
<sequence length="34" mass="3943">MKPLLDILELLLFAAQENLYGWYLLLVLLILAIL</sequence>
<gene>
    <name evidence="2" type="ORF">C8N40_108135</name>
</gene>
<protein>
    <submittedName>
        <fullName evidence="2">Uncharacterized protein</fullName>
    </submittedName>
</protein>
<accession>A0A2T5YEV2</accession>
<dbReference type="Proteomes" id="UP000244225">
    <property type="component" value="Unassembled WGS sequence"/>
</dbReference>
<keyword evidence="1" id="KW-0812">Transmembrane</keyword>
<evidence type="ECO:0000256" key="1">
    <source>
        <dbReference type="SAM" id="Phobius"/>
    </source>
</evidence>
<dbReference type="AlphaFoldDB" id="A0A2T5YEV2"/>
<name>A0A2T5YEV2_9BACT</name>
<reference evidence="2 3" key="1">
    <citation type="submission" date="2018-04" db="EMBL/GenBank/DDBJ databases">
        <title>Genomic Encyclopedia of Archaeal and Bacterial Type Strains, Phase II (KMG-II): from individual species to whole genera.</title>
        <authorList>
            <person name="Goeker M."/>
        </authorList>
    </citation>
    <scope>NUCLEOTIDE SEQUENCE [LARGE SCALE GENOMIC DNA]</scope>
    <source>
        <strain evidence="2 3">DSM 100162</strain>
    </source>
</reference>
<comment type="caution">
    <text evidence="2">The sequence shown here is derived from an EMBL/GenBank/DDBJ whole genome shotgun (WGS) entry which is preliminary data.</text>
</comment>
<feature type="transmembrane region" description="Helical" evidence="1">
    <location>
        <begin position="12"/>
        <end position="33"/>
    </location>
</feature>
<organism evidence="2 3">
    <name type="scientific">Pontibacter mucosus</name>
    <dbReference type="NCBI Taxonomy" id="1649266"/>
    <lineage>
        <taxon>Bacteria</taxon>
        <taxon>Pseudomonadati</taxon>
        <taxon>Bacteroidota</taxon>
        <taxon>Cytophagia</taxon>
        <taxon>Cytophagales</taxon>
        <taxon>Hymenobacteraceae</taxon>
        <taxon>Pontibacter</taxon>
    </lineage>
</organism>